<evidence type="ECO:0000313" key="14">
    <source>
        <dbReference type="Proteomes" id="UP000241540"/>
    </source>
</evidence>
<dbReference type="GO" id="GO:0008320">
    <property type="term" value="F:protein transmembrane transporter activity"/>
    <property type="evidence" value="ECO:0007669"/>
    <property type="project" value="UniProtKB-UniRule"/>
</dbReference>
<evidence type="ECO:0000256" key="10">
    <source>
        <dbReference type="SAM" id="MobiDB-lite"/>
    </source>
</evidence>
<evidence type="ECO:0000313" key="15">
    <source>
        <dbReference type="Proteomes" id="UP000509636"/>
    </source>
</evidence>
<keyword evidence="4 9" id="KW-0812">Transmembrane</keyword>
<dbReference type="AlphaFoldDB" id="A0A2A1M9H1"/>
<feature type="region of interest" description="Disordered" evidence="10">
    <location>
        <begin position="51"/>
        <end position="74"/>
    </location>
</feature>
<evidence type="ECO:0000256" key="4">
    <source>
        <dbReference type="ARBA" id="ARBA00022692"/>
    </source>
</evidence>
<dbReference type="NCBIfam" id="TIGR01411">
    <property type="entry name" value="tatAE"/>
    <property type="match status" value="1"/>
</dbReference>
<evidence type="ECO:0000256" key="1">
    <source>
        <dbReference type="ARBA" id="ARBA00004162"/>
    </source>
</evidence>
<evidence type="ECO:0000313" key="16">
    <source>
        <dbReference type="Proteomes" id="UP000665944"/>
    </source>
</evidence>
<comment type="subunit">
    <text evidence="9">Forms a complex with TatC.</text>
</comment>
<evidence type="ECO:0000313" key="12">
    <source>
        <dbReference type="EMBL" id="PTK31113.1"/>
    </source>
</evidence>
<dbReference type="EMBL" id="CP054550">
    <property type="protein sequence ID" value="QKQ28644.1"/>
    <property type="molecule type" value="Genomic_DNA"/>
</dbReference>
<feature type="transmembrane region" description="Helical" evidence="9">
    <location>
        <begin position="6"/>
        <end position="27"/>
    </location>
</feature>
<evidence type="ECO:0000256" key="9">
    <source>
        <dbReference type="HAMAP-Rule" id="MF_00236"/>
    </source>
</evidence>
<name>A0A2A1M9H1_STAHO</name>
<dbReference type="NCBIfam" id="NF011430">
    <property type="entry name" value="PRK14861.1"/>
    <property type="match status" value="1"/>
</dbReference>
<reference evidence="12" key="2">
    <citation type="submission" date="2018-03" db="EMBL/GenBank/DDBJ databases">
        <authorList>
            <person name="Naushad S."/>
        </authorList>
    </citation>
    <scope>NUCLEOTIDE SEQUENCE</scope>
    <source>
        <strain evidence="12">SNUC 5336</strain>
    </source>
</reference>
<dbReference type="EMBL" id="JAGHKT020000002">
    <property type="protein sequence ID" value="MCM5671607.1"/>
    <property type="molecule type" value="Genomic_DNA"/>
</dbReference>
<proteinExistence type="inferred from homology"/>
<dbReference type="Gene3D" id="1.20.5.3310">
    <property type="match status" value="1"/>
</dbReference>
<keyword evidence="7 9" id="KW-0811">Translocation</keyword>
<dbReference type="Proteomes" id="UP000241540">
    <property type="component" value="Unassembled WGS sequence"/>
</dbReference>
<reference evidence="13 15" key="3">
    <citation type="submission" date="2019-09" db="EMBL/GenBank/DDBJ databases">
        <title>FDA dAtabase for Regulatory Grade micrObial Sequences (FDA-ARGOS): Supporting development and validation of Infectious Disease Dx tests.</title>
        <authorList>
            <person name="Sciortino C."/>
            <person name="Tallon L."/>
            <person name="Sadzewicz L."/>
            <person name="Vavikolanu K."/>
            <person name="Mehta A."/>
            <person name="Aluvathingal J."/>
            <person name="Nadendla S."/>
            <person name="Nandy P."/>
            <person name="Geyer C."/>
            <person name="Yan Y."/>
            <person name="Sichtig H."/>
        </authorList>
    </citation>
    <scope>NUCLEOTIDE SEQUENCE [LARGE SCALE GENOMIC DNA]</scope>
    <source>
        <strain evidence="13 15">FDAARGOS_661</strain>
    </source>
</reference>
<evidence type="ECO:0000313" key="11">
    <source>
        <dbReference type="EMBL" id="MCM5671607.1"/>
    </source>
</evidence>
<dbReference type="Pfam" id="PF02416">
    <property type="entry name" value="TatA_B_E"/>
    <property type="match status" value="1"/>
</dbReference>
<dbReference type="HAMAP" id="MF_00236">
    <property type="entry name" value="TatA_E"/>
    <property type="match status" value="1"/>
</dbReference>
<evidence type="ECO:0000256" key="7">
    <source>
        <dbReference type="ARBA" id="ARBA00023010"/>
    </source>
</evidence>
<keyword evidence="5 9" id="KW-0653">Protein transport</keyword>
<comment type="similarity">
    <text evidence="9">Belongs to the TatA/E family.</text>
</comment>
<evidence type="ECO:0000256" key="3">
    <source>
        <dbReference type="ARBA" id="ARBA00022475"/>
    </source>
</evidence>
<gene>
    <name evidence="9" type="primary">tatA</name>
    <name evidence="12" type="ORF">BUZ51_05310</name>
    <name evidence="13" type="ORF">FOB69_02645</name>
    <name evidence="11" type="ORF">J7T32_002340</name>
</gene>
<comment type="function">
    <text evidence="9">Part of the twin-arginine translocation (Tat) system that transports large folded proteins containing a characteristic twin-arginine motif in their signal peptide across membranes. TatA could form the protein-conducting channel of the Tat system.</text>
</comment>
<accession>A0A2A1M9H1</accession>
<keyword evidence="2 9" id="KW-0813">Transport</keyword>
<protein>
    <recommendedName>
        <fullName evidence="9">Sec-independent protein translocase protein TatA</fullName>
    </recommendedName>
</protein>
<evidence type="ECO:0000256" key="6">
    <source>
        <dbReference type="ARBA" id="ARBA00022989"/>
    </source>
</evidence>
<dbReference type="GO" id="GO:0033281">
    <property type="term" value="C:TAT protein transport complex"/>
    <property type="evidence" value="ECO:0007669"/>
    <property type="project" value="UniProtKB-UniRule"/>
</dbReference>
<reference evidence="12 14" key="1">
    <citation type="journal article" date="2016" name="Front. Microbiol.">
        <title>Comprehensive Phylogenetic Analysis of Bovine Non-aureus Staphylococci Species Based on Whole-Genome Sequencing.</title>
        <authorList>
            <person name="Naushad S."/>
            <person name="Barkema H.W."/>
            <person name="Luby C."/>
            <person name="Condas L.A."/>
            <person name="Nobrega D.B."/>
            <person name="Carson D.A."/>
            <person name="De Buck J."/>
        </authorList>
    </citation>
    <scope>NUCLEOTIDE SEQUENCE [LARGE SCALE GENOMIC DNA]</scope>
    <source>
        <strain evidence="12 14">SNUC 5336</strain>
    </source>
</reference>
<dbReference type="GO" id="GO:0043953">
    <property type="term" value="P:protein transport by the Tat complex"/>
    <property type="evidence" value="ECO:0007669"/>
    <property type="project" value="UniProtKB-UniRule"/>
</dbReference>
<comment type="subcellular location">
    <subcellularLocation>
        <location evidence="1 9">Cell membrane</location>
        <topology evidence="1 9">Single-pass membrane protein</topology>
    </subcellularLocation>
</comment>
<evidence type="ECO:0000256" key="5">
    <source>
        <dbReference type="ARBA" id="ARBA00022927"/>
    </source>
</evidence>
<dbReference type="InterPro" id="IPR003369">
    <property type="entry name" value="TatA/B/E"/>
</dbReference>
<dbReference type="Proteomes" id="UP000665944">
    <property type="component" value="Unassembled WGS sequence"/>
</dbReference>
<dbReference type="PANTHER" id="PTHR42982">
    <property type="entry name" value="SEC-INDEPENDENT PROTEIN TRANSLOCASE PROTEIN TATA"/>
    <property type="match status" value="1"/>
</dbReference>
<organism evidence="11 16">
    <name type="scientific">Staphylococcus hominis</name>
    <dbReference type="NCBI Taxonomy" id="1290"/>
    <lineage>
        <taxon>Bacteria</taxon>
        <taxon>Bacillati</taxon>
        <taxon>Bacillota</taxon>
        <taxon>Bacilli</taxon>
        <taxon>Bacillales</taxon>
        <taxon>Staphylococcaceae</taxon>
        <taxon>Staphylococcus</taxon>
    </lineage>
</organism>
<dbReference type="EMBL" id="PZHX01000008">
    <property type="protein sequence ID" value="PTK31113.1"/>
    <property type="molecule type" value="Genomic_DNA"/>
</dbReference>
<dbReference type="eggNOG" id="COG1826">
    <property type="taxonomic scope" value="Bacteria"/>
</dbReference>
<sequence length="74" mass="8148">MFHELFILGIAGPTSLVIISIVALIIFGPKKLPQFGKAIGSTLREFKSAAEHIDSDEVEETPSKHSKQQRDKSN</sequence>
<evidence type="ECO:0000313" key="13">
    <source>
        <dbReference type="EMBL" id="QKQ28644.1"/>
    </source>
</evidence>
<dbReference type="InterPro" id="IPR006312">
    <property type="entry name" value="TatA/E"/>
</dbReference>
<dbReference type="RefSeq" id="WP_017174935.1">
    <property type="nucleotide sequence ID" value="NZ_CABMJU010000060.1"/>
</dbReference>
<keyword evidence="16" id="KW-1185">Reference proteome</keyword>
<evidence type="ECO:0000256" key="8">
    <source>
        <dbReference type="ARBA" id="ARBA00023136"/>
    </source>
</evidence>
<evidence type="ECO:0000256" key="2">
    <source>
        <dbReference type="ARBA" id="ARBA00022448"/>
    </source>
</evidence>
<keyword evidence="3 9" id="KW-1003">Cell membrane</keyword>
<reference evidence="11 16" key="4">
    <citation type="submission" date="2022-06" db="EMBL/GenBank/DDBJ databases">
        <title>Staphylococcus hominis ShoR14 genome sequence.</title>
        <authorList>
            <person name="Yeo C.C."/>
            <person name="Chew C.H."/>
            <person name="Che Hamzah A.M."/>
            <person name="Al-Trad E.I."/>
        </authorList>
    </citation>
    <scope>NUCLEOTIDE SEQUENCE [LARGE SCALE GENOMIC DNA]</scope>
    <source>
        <strain evidence="11 16">ShoR14</strain>
    </source>
</reference>
<dbReference type="PANTHER" id="PTHR42982:SF1">
    <property type="entry name" value="SEC-INDEPENDENT PROTEIN TRANSLOCASE PROTEIN TATA"/>
    <property type="match status" value="1"/>
</dbReference>
<keyword evidence="8 9" id="KW-0472">Membrane</keyword>
<keyword evidence="6 9" id="KW-1133">Transmembrane helix</keyword>
<dbReference type="Proteomes" id="UP000509636">
    <property type="component" value="Chromosome"/>
</dbReference>